<evidence type="ECO:0000256" key="1">
    <source>
        <dbReference type="ARBA" id="ARBA00010515"/>
    </source>
</evidence>
<sequence length="380" mass="42596">MKHTTAKYHAPTYVLQNRANYTALSFHLSHSTMSDNKSFPLFLFFFFSFYILAVAAQSFAANSTDISYEIVPFIRVYKNGTVERLIGTDTVPPSLNPKSKVLSKDTIIDPSLNISARLFLPCSASTARKLPLLVYIHGGAFFSGSPFSSGYHGYLNLVVAEANVVAVSINYRLAPEHPLPAAYEDSWLVLKWIFSHSKQGGGGREAWLRNNVDFDRVYVSGDSAGGNIAQNVVARAGLEETGRVRIRGLFLNCPHFWGKVRIGNESRDPKMVAVEESIWIHAYPNSTGFDDPQLNPEYDPNLSKLGCKKLVVYVAENDILRDRGLQYKKALEKSKWKGEVKSVDVKGANHVFNLNFPESKESKEMLKHFALFLNDKEKFN</sequence>
<dbReference type="InterPro" id="IPR050466">
    <property type="entry name" value="Carboxylest/Gibb_receptor"/>
</dbReference>
<feature type="domain" description="Alpha/beta hydrolase fold-3" evidence="4">
    <location>
        <begin position="133"/>
        <end position="352"/>
    </location>
</feature>
<feature type="active site" evidence="2">
    <location>
        <position position="223"/>
    </location>
</feature>
<keyword evidence="3" id="KW-1133">Transmembrane helix</keyword>
<dbReference type="PROSITE" id="PS01174">
    <property type="entry name" value="LIPASE_GDXG_SER"/>
    <property type="match status" value="1"/>
</dbReference>
<name>A0A8X8X9N4_SALSN</name>
<dbReference type="Pfam" id="PF07859">
    <property type="entry name" value="Abhydrolase_3"/>
    <property type="match status" value="1"/>
</dbReference>
<gene>
    <name evidence="5" type="ORF">SASPL_131933</name>
</gene>
<feature type="transmembrane region" description="Helical" evidence="3">
    <location>
        <begin position="39"/>
        <end position="60"/>
    </location>
</feature>
<dbReference type="SUPFAM" id="SSF53474">
    <property type="entry name" value="alpha/beta-Hydrolases"/>
    <property type="match status" value="1"/>
</dbReference>
<dbReference type="Proteomes" id="UP000298416">
    <property type="component" value="Unassembled WGS sequence"/>
</dbReference>
<dbReference type="GO" id="GO:0016787">
    <property type="term" value="F:hydrolase activity"/>
    <property type="evidence" value="ECO:0007669"/>
    <property type="project" value="InterPro"/>
</dbReference>
<keyword evidence="6" id="KW-1185">Reference proteome</keyword>
<dbReference type="PANTHER" id="PTHR23024:SF467">
    <property type="entry name" value="CARBOXYLESTERASE 12-RELATED"/>
    <property type="match status" value="1"/>
</dbReference>
<evidence type="ECO:0000313" key="5">
    <source>
        <dbReference type="EMBL" id="KAG6408907.1"/>
    </source>
</evidence>
<dbReference type="InterPro" id="IPR033140">
    <property type="entry name" value="Lipase_GDXG_put_SER_AS"/>
</dbReference>
<proteinExistence type="inferred from homology"/>
<dbReference type="PANTHER" id="PTHR23024">
    <property type="entry name" value="ARYLACETAMIDE DEACETYLASE"/>
    <property type="match status" value="1"/>
</dbReference>
<organism evidence="5">
    <name type="scientific">Salvia splendens</name>
    <name type="common">Scarlet sage</name>
    <dbReference type="NCBI Taxonomy" id="180675"/>
    <lineage>
        <taxon>Eukaryota</taxon>
        <taxon>Viridiplantae</taxon>
        <taxon>Streptophyta</taxon>
        <taxon>Embryophyta</taxon>
        <taxon>Tracheophyta</taxon>
        <taxon>Spermatophyta</taxon>
        <taxon>Magnoliopsida</taxon>
        <taxon>eudicotyledons</taxon>
        <taxon>Gunneridae</taxon>
        <taxon>Pentapetalae</taxon>
        <taxon>asterids</taxon>
        <taxon>lamiids</taxon>
        <taxon>Lamiales</taxon>
        <taxon>Lamiaceae</taxon>
        <taxon>Nepetoideae</taxon>
        <taxon>Mentheae</taxon>
        <taxon>Salviinae</taxon>
        <taxon>Salvia</taxon>
        <taxon>Salvia subgen. Calosphace</taxon>
        <taxon>core Calosphace</taxon>
    </lineage>
</organism>
<dbReference type="InterPro" id="IPR029058">
    <property type="entry name" value="AB_hydrolase_fold"/>
</dbReference>
<reference evidence="5" key="1">
    <citation type="submission" date="2018-01" db="EMBL/GenBank/DDBJ databases">
        <authorList>
            <person name="Mao J.F."/>
        </authorList>
    </citation>
    <scope>NUCLEOTIDE SEQUENCE</scope>
    <source>
        <strain evidence="5">Huo1</strain>
        <tissue evidence="5">Leaf</tissue>
    </source>
</reference>
<dbReference type="AlphaFoldDB" id="A0A8X8X9N4"/>
<evidence type="ECO:0000259" key="4">
    <source>
        <dbReference type="Pfam" id="PF07859"/>
    </source>
</evidence>
<reference evidence="5" key="2">
    <citation type="submission" date="2020-08" db="EMBL/GenBank/DDBJ databases">
        <title>Plant Genome Project.</title>
        <authorList>
            <person name="Zhang R.-G."/>
        </authorList>
    </citation>
    <scope>NUCLEOTIDE SEQUENCE</scope>
    <source>
        <strain evidence="5">Huo1</strain>
        <tissue evidence="5">Leaf</tissue>
    </source>
</reference>
<comment type="similarity">
    <text evidence="1">Belongs to the 'GDXG' lipolytic enzyme family.</text>
</comment>
<dbReference type="EMBL" id="PNBA02000011">
    <property type="protein sequence ID" value="KAG6408907.1"/>
    <property type="molecule type" value="Genomic_DNA"/>
</dbReference>
<comment type="caution">
    <text evidence="5">The sequence shown here is derived from an EMBL/GenBank/DDBJ whole genome shotgun (WGS) entry which is preliminary data.</text>
</comment>
<dbReference type="Gene3D" id="3.40.50.1820">
    <property type="entry name" value="alpha/beta hydrolase"/>
    <property type="match status" value="1"/>
</dbReference>
<accession>A0A8X8X9N4</accession>
<dbReference type="InterPro" id="IPR013094">
    <property type="entry name" value="AB_hydrolase_3"/>
</dbReference>
<evidence type="ECO:0000256" key="3">
    <source>
        <dbReference type="SAM" id="Phobius"/>
    </source>
</evidence>
<keyword evidence="3" id="KW-0812">Transmembrane</keyword>
<evidence type="ECO:0000313" key="6">
    <source>
        <dbReference type="Proteomes" id="UP000298416"/>
    </source>
</evidence>
<protein>
    <recommendedName>
        <fullName evidence="4">Alpha/beta hydrolase fold-3 domain-containing protein</fullName>
    </recommendedName>
</protein>
<keyword evidence="3" id="KW-0472">Membrane</keyword>
<evidence type="ECO:0000256" key="2">
    <source>
        <dbReference type="PROSITE-ProRule" id="PRU10038"/>
    </source>
</evidence>